<dbReference type="AlphaFoldDB" id="A0AAW9DS63"/>
<name>A0AAW9DS63_ACIAO</name>
<protein>
    <submittedName>
        <fullName evidence="1">Transcriptional initiation protein Tat</fullName>
    </submittedName>
</protein>
<dbReference type="EMBL" id="JAWXYB010000018">
    <property type="protein sequence ID" value="MDX5931855.1"/>
    <property type="molecule type" value="Genomic_DNA"/>
</dbReference>
<accession>A0AAW9DS63</accession>
<keyword evidence="2" id="KW-1185">Reference proteome</keyword>
<evidence type="ECO:0000313" key="2">
    <source>
        <dbReference type="Proteomes" id="UP001279553"/>
    </source>
</evidence>
<dbReference type="InterPro" id="IPR006311">
    <property type="entry name" value="TAT_signal"/>
</dbReference>
<organism evidence="1 2">
    <name type="scientific">Acidiphilium acidophilum</name>
    <name type="common">Thiobacillus acidophilus</name>
    <dbReference type="NCBI Taxonomy" id="76588"/>
    <lineage>
        <taxon>Bacteria</taxon>
        <taxon>Pseudomonadati</taxon>
        <taxon>Pseudomonadota</taxon>
        <taxon>Alphaproteobacteria</taxon>
        <taxon>Acetobacterales</taxon>
        <taxon>Acidocellaceae</taxon>
        <taxon>Acidiphilium</taxon>
    </lineage>
</organism>
<evidence type="ECO:0000313" key="1">
    <source>
        <dbReference type="EMBL" id="MDX5931855.1"/>
    </source>
</evidence>
<proteinExistence type="predicted"/>
<dbReference type="PROSITE" id="PS51318">
    <property type="entry name" value="TAT"/>
    <property type="match status" value="1"/>
</dbReference>
<dbReference type="Proteomes" id="UP001279553">
    <property type="component" value="Unassembled WGS sequence"/>
</dbReference>
<gene>
    <name evidence="1" type="ORF">SIL87_13890</name>
</gene>
<sequence>MNLNTPTLPATPRRAMMRNIGLTAGAAGLIAASGPSVHAAADDASLINPGAKTLQDLHARLAKAPHRRDFKTVPMILTDPADWDAQAIKELVAYQGDPKQVWDNTDLTGPWINLMRNAVNVQTYSFRKPDFLAVSITHALAHLALFDQELWDKYQLAKFAGGRLARNTLIDTPKAASTDPKDFNNINGVFSPNDNSITVLQRRGVVFMGCHNAIWEMTGGLLKKGINPDKLTHHQIAAEFTNHLIPGVVLTPGVVATMIYLQKAGYEYAK</sequence>
<comment type="caution">
    <text evidence="1">The sequence shown here is derived from an EMBL/GenBank/DDBJ whole genome shotgun (WGS) entry which is preliminary data.</text>
</comment>
<dbReference type="Gene3D" id="3.40.1260.10">
    <property type="entry name" value="DsrEFH-like"/>
    <property type="match status" value="1"/>
</dbReference>
<dbReference type="InterPro" id="IPR027396">
    <property type="entry name" value="DsrEFH-like"/>
</dbReference>
<reference evidence="1 2" key="1">
    <citation type="submission" date="2023-11" db="EMBL/GenBank/DDBJ databases">
        <title>MicrobeMod: A computational toolkit for identifying prokaryotic methylation and restriction-modification with nanopore sequencing.</title>
        <authorList>
            <person name="Crits-Christoph A."/>
            <person name="Kang S.C."/>
            <person name="Lee H."/>
            <person name="Ostrov N."/>
        </authorList>
    </citation>
    <scope>NUCLEOTIDE SEQUENCE [LARGE SCALE GENOMIC DNA]</scope>
    <source>
        <strain evidence="1 2">DSMZ 700</strain>
    </source>
</reference>
<dbReference type="RefSeq" id="WP_319614737.1">
    <property type="nucleotide sequence ID" value="NZ_JAWXYB010000018.1"/>
</dbReference>